<dbReference type="InterPro" id="IPR013264">
    <property type="entry name" value="DNAG_N"/>
</dbReference>
<keyword evidence="1" id="KW-0240">DNA-directed RNA polymerase</keyword>
<dbReference type="InterPro" id="IPR036977">
    <property type="entry name" value="DNA_primase_Znf_CHC2"/>
</dbReference>
<dbReference type="PANTHER" id="PTHR30313">
    <property type="entry name" value="DNA PRIMASE"/>
    <property type="match status" value="1"/>
</dbReference>
<proteinExistence type="predicted"/>
<keyword evidence="8" id="KW-0862">Zinc</keyword>
<dbReference type="InterPro" id="IPR050219">
    <property type="entry name" value="DnaG_primase"/>
</dbReference>
<evidence type="ECO:0000256" key="4">
    <source>
        <dbReference type="ARBA" id="ARBA00022695"/>
    </source>
</evidence>
<keyword evidence="10" id="KW-0238">DNA-binding</keyword>
<name>A0A2T1NAG1_9FLAO</name>
<feature type="domain" description="Toprim" evidence="13">
    <location>
        <begin position="264"/>
        <end position="353"/>
    </location>
</feature>
<protein>
    <submittedName>
        <fullName evidence="14">DNA primase</fullName>
    </submittedName>
</protein>
<keyword evidence="9" id="KW-0460">Magnesium</keyword>
<dbReference type="Pfam" id="PF13155">
    <property type="entry name" value="Toprim_2"/>
    <property type="match status" value="1"/>
</dbReference>
<dbReference type="InterPro" id="IPR034151">
    <property type="entry name" value="TOPRIM_DnaG_bac"/>
</dbReference>
<dbReference type="RefSeq" id="WP_106679093.1">
    <property type="nucleotide sequence ID" value="NZ_JACHWV010000003.1"/>
</dbReference>
<dbReference type="SMART" id="SM00400">
    <property type="entry name" value="ZnF_CHCC"/>
    <property type="match status" value="1"/>
</dbReference>
<evidence type="ECO:0000256" key="8">
    <source>
        <dbReference type="ARBA" id="ARBA00022833"/>
    </source>
</evidence>
<keyword evidence="5" id="KW-0235">DNA replication</keyword>
<keyword evidence="4" id="KW-0548">Nucleotidyltransferase</keyword>
<dbReference type="Proteomes" id="UP000238430">
    <property type="component" value="Unassembled WGS sequence"/>
</dbReference>
<evidence type="ECO:0000256" key="12">
    <source>
        <dbReference type="SAM" id="MobiDB-lite"/>
    </source>
</evidence>
<evidence type="ECO:0000256" key="9">
    <source>
        <dbReference type="ARBA" id="ARBA00022842"/>
    </source>
</evidence>
<keyword evidence="11" id="KW-0804">Transcription</keyword>
<keyword evidence="3" id="KW-0808">Transferase</keyword>
<dbReference type="CDD" id="cd03364">
    <property type="entry name" value="TOPRIM_DnaG_primases"/>
    <property type="match status" value="1"/>
</dbReference>
<evidence type="ECO:0000256" key="3">
    <source>
        <dbReference type="ARBA" id="ARBA00022679"/>
    </source>
</evidence>
<dbReference type="InterPro" id="IPR006171">
    <property type="entry name" value="TOPRIM_dom"/>
</dbReference>
<comment type="caution">
    <text evidence="14">The sequence shown here is derived from an EMBL/GenBank/DDBJ whole genome shotgun (WGS) entry which is preliminary data.</text>
</comment>
<evidence type="ECO:0000313" key="15">
    <source>
        <dbReference type="Proteomes" id="UP000238430"/>
    </source>
</evidence>
<evidence type="ECO:0000256" key="6">
    <source>
        <dbReference type="ARBA" id="ARBA00022723"/>
    </source>
</evidence>
<organism evidence="14 15">
    <name type="scientific">Mesoflavibacter zeaxanthinifaciens subsp. sabulilitoris</name>
    <dbReference type="NCBI Taxonomy" id="1520893"/>
    <lineage>
        <taxon>Bacteria</taxon>
        <taxon>Pseudomonadati</taxon>
        <taxon>Bacteroidota</taxon>
        <taxon>Flavobacteriia</taxon>
        <taxon>Flavobacteriales</taxon>
        <taxon>Flavobacteriaceae</taxon>
        <taxon>Mesoflavibacter</taxon>
    </lineage>
</organism>
<dbReference type="InterPro" id="IPR037068">
    <property type="entry name" value="DNA_primase_core_N_sf"/>
</dbReference>
<dbReference type="PROSITE" id="PS50880">
    <property type="entry name" value="TOPRIM"/>
    <property type="match status" value="1"/>
</dbReference>
<feature type="region of interest" description="Disordered" evidence="12">
    <location>
        <begin position="1071"/>
        <end position="1101"/>
    </location>
</feature>
<reference evidence="14 15" key="1">
    <citation type="submission" date="2018-03" db="EMBL/GenBank/DDBJ databases">
        <title>Mesoflavibacter sp. HG37 and Mesoflavibacter sp. HG96 sp.nov., two marine bacteria isolated from seawater of Western Pacific Ocean.</title>
        <authorList>
            <person name="Cheng H."/>
            <person name="Wu Y.-H."/>
            <person name="Guo L.-L."/>
            <person name="Xu X.-W."/>
        </authorList>
    </citation>
    <scope>NUCLEOTIDE SEQUENCE [LARGE SCALE GENOMIC DNA]</scope>
    <source>
        <strain evidence="14 15">KCTC 42117</strain>
    </source>
</reference>
<evidence type="ECO:0000256" key="2">
    <source>
        <dbReference type="ARBA" id="ARBA00022515"/>
    </source>
</evidence>
<dbReference type="GO" id="GO:0008270">
    <property type="term" value="F:zinc ion binding"/>
    <property type="evidence" value="ECO:0007669"/>
    <property type="project" value="UniProtKB-KW"/>
</dbReference>
<dbReference type="Gene3D" id="3.90.980.10">
    <property type="entry name" value="DNA primase, catalytic core, N-terminal domain"/>
    <property type="match status" value="1"/>
</dbReference>
<dbReference type="GO" id="GO:0000428">
    <property type="term" value="C:DNA-directed RNA polymerase complex"/>
    <property type="evidence" value="ECO:0007669"/>
    <property type="project" value="UniProtKB-KW"/>
</dbReference>
<dbReference type="GO" id="GO:0005737">
    <property type="term" value="C:cytoplasm"/>
    <property type="evidence" value="ECO:0007669"/>
    <property type="project" value="TreeGrafter"/>
</dbReference>
<dbReference type="InterPro" id="IPR006295">
    <property type="entry name" value="DNA_primase_DnaG"/>
</dbReference>
<dbReference type="PANTHER" id="PTHR30313:SF2">
    <property type="entry name" value="DNA PRIMASE"/>
    <property type="match status" value="1"/>
</dbReference>
<evidence type="ECO:0000256" key="10">
    <source>
        <dbReference type="ARBA" id="ARBA00023125"/>
    </source>
</evidence>
<dbReference type="GO" id="GO:0006269">
    <property type="term" value="P:DNA replication, synthesis of primer"/>
    <property type="evidence" value="ECO:0007669"/>
    <property type="project" value="UniProtKB-KW"/>
</dbReference>
<dbReference type="GO" id="GO:0003677">
    <property type="term" value="F:DNA binding"/>
    <property type="evidence" value="ECO:0007669"/>
    <property type="project" value="UniProtKB-KW"/>
</dbReference>
<keyword evidence="2" id="KW-0639">Primosome</keyword>
<dbReference type="Pfam" id="PF01807">
    <property type="entry name" value="Zn_ribbon_DnaG"/>
    <property type="match status" value="1"/>
</dbReference>
<accession>A0A2T1NAG1</accession>
<dbReference type="SUPFAM" id="SSF56731">
    <property type="entry name" value="DNA primase core"/>
    <property type="match status" value="1"/>
</dbReference>
<dbReference type="AlphaFoldDB" id="A0A2T1NAG1"/>
<sequence>MAYTQQSIDDVRNADIVKIIGHFEELKKAGSLWKCCSPFSDDKTPSFMVKPSTNRWTCYSTQSGGDGIAFVMKKQGASFLEAVKTIAGICGIHLQEEQVTEEVQRKRNHKQKQYDLLKASAKAYTKQLEQLPADHWAKQFIADRDINEETRINFGIGYAPDQWKFLTNTIIDKGLFAVGKETGLVTVKDQKQFDFFKNRVMFPIHNHNGNVVGFGGRANDADLKDADGNTIGAKYINSRETNVYTKSKVLYGLYQAKHAIVKSKTAVLVEGYTDVTGLHQNNCEIAVATGGTALTLDQAKLLARYADHVIIIRDNDGYDDKGNVKAGLKAALNDVNTLLLQGLKISVVVLPEGEDPDSYSRKVEDIYQYIQDNKQDAVLWKTHFLNNAAANNPDALSEAVSDVAEMLYNIKDDVKRNSYVDYCKKILKQPVKILKDKIESFNIQALEKAEKTERFEATTAEDLGLPPGADYEEFKKHRFCTVKNACWFQGRSQTFFKGTNYKIEPLFHVYGKNDNKRLCEAINEQGEKRIIDFDSADFVSRSKFEERLINEGFFVNLENFGAAHFTLMKNRVLSDFVLAFELKTLGWQREGFFAFSDCVYHNNTIKNVDQYGIVQLDNLKKTNSEYMDDVKHYYSPAFSEIYKHTRDDDDPYENDRYFVYKESPVTLKAWMQQLKKVYPEKAELGIAFILSSCFRDIYIKRYQFFPHLFLTGEKGSGKSKFGESLVALFTYKQEPFDLNSGTPVAFYRRLSRIMNAPTMLEEFHDNIELKIFQSLKGAYDGRGREMGKATGDNRTTTTKVNSSLIITSQYVSSRDDNSLTSRSLLSNFIKPQEAFTNTQLENYNLLKSWEEEGLSSMILDVVKHRPLIEKEIHKTYASINKQLKKELEGVEYQERMLQNYVALLTPLKILWDQFTFPFTYESVYNQFKEAIIDSSDLIIESEGLQEFWRTLEYLRDRKPFSLITEGEHYKVDKFDTVSLQTRKGEKPHEWKNTNRDQLLFLRLNAVHQLYHKEVSTREGAEVIGENTLRNYFKSKKYYVGSVKSHRFDDTSTSAYVFNYTMMKENGILNLDRFTKGTNDPNDDPFAPDPIPQQPEGELPLQ</sequence>
<dbReference type="EMBL" id="PXOT01000024">
    <property type="protein sequence ID" value="PSG89120.1"/>
    <property type="molecule type" value="Genomic_DNA"/>
</dbReference>
<dbReference type="SUPFAM" id="SSF57783">
    <property type="entry name" value="Zinc beta-ribbon"/>
    <property type="match status" value="1"/>
</dbReference>
<evidence type="ECO:0000256" key="11">
    <source>
        <dbReference type="ARBA" id="ARBA00023163"/>
    </source>
</evidence>
<keyword evidence="15" id="KW-1185">Reference proteome</keyword>
<evidence type="ECO:0000313" key="14">
    <source>
        <dbReference type="EMBL" id="PSG89120.1"/>
    </source>
</evidence>
<dbReference type="GO" id="GO:1990077">
    <property type="term" value="C:primosome complex"/>
    <property type="evidence" value="ECO:0007669"/>
    <property type="project" value="UniProtKB-KW"/>
</dbReference>
<evidence type="ECO:0000256" key="7">
    <source>
        <dbReference type="ARBA" id="ARBA00022771"/>
    </source>
</evidence>
<keyword evidence="6" id="KW-0479">Metal-binding</keyword>
<dbReference type="InterPro" id="IPR002694">
    <property type="entry name" value="Znf_CHC2"/>
</dbReference>
<evidence type="ECO:0000256" key="5">
    <source>
        <dbReference type="ARBA" id="ARBA00022705"/>
    </source>
</evidence>
<evidence type="ECO:0000256" key="1">
    <source>
        <dbReference type="ARBA" id="ARBA00022478"/>
    </source>
</evidence>
<evidence type="ECO:0000259" key="13">
    <source>
        <dbReference type="PROSITE" id="PS50880"/>
    </source>
</evidence>
<dbReference type="Gene3D" id="3.90.580.10">
    <property type="entry name" value="Zinc finger, CHC2-type domain"/>
    <property type="match status" value="1"/>
</dbReference>
<dbReference type="Pfam" id="PF08275">
    <property type="entry name" value="DNAG_N"/>
    <property type="match status" value="1"/>
</dbReference>
<dbReference type="Gene3D" id="3.40.1360.10">
    <property type="match status" value="1"/>
</dbReference>
<dbReference type="SMART" id="SM00493">
    <property type="entry name" value="TOPRIM"/>
    <property type="match status" value="1"/>
</dbReference>
<dbReference type="NCBIfam" id="TIGR01391">
    <property type="entry name" value="dnaG"/>
    <property type="match status" value="1"/>
</dbReference>
<dbReference type="GO" id="GO:0003899">
    <property type="term" value="F:DNA-directed RNA polymerase activity"/>
    <property type="evidence" value="ECO:0007669"/>
    <property type="project" value="InterPro"/>
</dbReference>
<keyword evidence="7" id="KW-0863">Zinc-finger</keyword>
<dbReference type="OrthoDB" id="9803773at2"/>
<gene>
    <name evidence="14" type="primary">dnaG</name>
    <name evidence="14" type="ORF">C7H61_09180</name>
</gene>